<dbReference type="GO" id="GO:0005886">
    <property type="term" value="C:plasma membrane"/>
    <property type="evidence" value="ECO:0007669"/>
    <property type="project" value="TreeGrafter"/>
</dbReference>
<dbReference type="Pfam" id="PF00873">
    <property type="entry name" value="ACR_tran"/>
    <property type="match status" value="1"/>
</dbReference>
<dbReference type="Gene3D" id="3.30.70.1440">
    <property type="entry name" value="Multidrug efflux transporter AcrB pore domain"/>
    <property type="match status" value="1"/>
</dbReference>
<dbReference type="SUPFAM" id="SSF82714">
    <property type="entry name" value="Multidrug efflux transporter AcrB TolC docking domain, DN and DC subdomains"/>
    <property type="match status" value="1"/>
</dbReference>
<dbReference type="PANTHER" id="PTHR32063">
    <property type="match status" value="1"/>
</dbReference>
<comment type="caution">
    <text evidence="2">The sequence shown here is derived from an EMBL/GenBank/DDBJ whole genome shotgun (WGS) entry which is preliminary data.</text>
</comment>
<feature type="transmembrane region" description="Helical" evidence="1">
    <location>
        <begin position="883"/>
        <end position="903"/>
    </location>
</feature>
<feature type="transmembrane region" description="Helical" evidence="1">
    <location>
        <begin position="955"/>
        <end position="973"/>
    </location>
</feature>
<dbReference type="InterPro" id="IPR027463">
    <property type="entry name" value="AcrB_DN_DC_subdom"/>
</dbReference>
<accession>A0A0F9WNX0</accession>
<dbReference type="AlphaFoldDB" id="A0A0F9WNX0"/>
<dbReference type="PANTHER" id="PTHR32063:SF18">
    <property type="entry name" value="CATION EFFLUX SYSTEM PROTEIN"/>
    <property type="match status" value="1"/>
</dbReference>
<evidence type="ECO:0008006" key="3">
    <source>
        <dbReference type="Google" id="ProtNLM"/>
    </source>
</evidence>
<keyword evidence="1" id="KW-0812">Transmembrane</keyword>
<feature type="transmembrane region" description="Helical" evidence="1">
    <location>
        <begin position="985"/>
        <end position="1007"/>
    </location>
</feature>
<reference evidence="2" key="1">
    <citation type="journal article" date="2015" name="Nature">
        <title>Complex archaea that bridge the gap between prokaryotes and eukaryotes.</title>
        <authorList>
            <person name="Spang A."/>
            <person name="Saw J.H."/>
            <person name="Jorgensen S.L."/>
            <person name="Zaremba-Niedzwiedzka K."/>
            <person name="Martijn J."/>
            <person name="Lind A.E."/>
            <person name="van Eijk R."/>
            <person name="Schleper C."/>
            <person name="Guy L."/>
            <person name="Ettema T.J."/>
        </authorList>
    </citation>
    <scope>NUCLEOTIDE SEQUENCE</scope>
</reference>
<sequence>MAMTLAAGSISRPVTIWLAIIFCVLGGLWGLSTVGRLEDPSFTLKTALVVIPYPGATAEEVEEQVSEVVEGALQQMKQLDRIESKSMPGMSQVTVEIEDTFGPDEMPQVWDEMRRRLRDIRGELPEGAREPVINDDFGDVYGMFYAVTTNGYSPSEQREIARFLRRGLVSVDGVAKVEIQGLIEEEITVAIPSSRLSSLGLQPNQILAAISDENRVFANGEITEGPARLGVSVPQGYATVAGIEALRLGAPGEVGQISVADIARVTRSETEQPGQVIRHNGERAFTLGISALTDRNVVEVGSGVEERMSVLIAQLPKGVEVAPIYEQHKVVDAAVSNFLVGLGQSVAIVVGALMLTMGWRAGIVVGATLTLTVLATIFFMSVFGIPMERISLGALIIAMGMLVDNAIVITEGMVIGMARGKSAETAASETESATSIPLLGATVIGIMAFSGIGLSPDATGEFLFSLFAVIGISLLLSWIFAVTITPYLGALLLRAPKTVAEDPYKGAFYAVYRGVLWGALRSRWLVVLVVVGITVASLMAFGQVKQAFFPASTTPLFYVQYQLPQGTDIRTTDEDMKRLESVLRETQGVNDVASLVGRGASRFMLTYTPEQANSGYGQLIVRVGDAAAIPALAQSLRQSLPSQFPNALVRVEELVFGPPSGAAVAVRFSGPNPIILRALADEAMLIFREAGTITDPRTDWRQRELTIIPVVDEARMRLAGASRQAIADTIEYGTSGLRVGTLREGDTEVPLILRLPENERDGVERLRDLEVWSQGGGKYVPMSGLVERFETRLSEALILRRDRERTISALGGARGDLTADEAFRSVRDMIEAISLPPGYVMEWGGEFESASDAQASLGKQLPLGFLVMLTISILMFNKLRQPLILWLVVPMSVTGMVLGLLFTGLPFTFTALLGFLSLSGMLMKNAIVLVEEIDAQRANGVENYKAVMDGSVSRLRPVVLAAGTTIFGMLPLLPDAFFASMAVTIMGGLAFASILTLVLVPVLYALLFRIRPPRHAKEMYGEASTA</sequence>
<evidence type="ECO:0000313" key="2">
    <source>
        <dbReference type="EMBL" id="KKN87826.1"/>
    </source>
</evidence>
<feature type="transmembrane region" description="Helical" evidence="1">
    <location>
        <begin position="363"/>
        <end position="385"/>
    </location>
</feature>
<feature type="transmembrane region" description="Helical" evidence="1">
    <location>
        <begin position="436"/>
        <end position="456"/>
    </location>
</feature>
<dbReference type="SUPFAM" id="SSF82866">
    <property type="entry name" value="Multidrug efflux transporter AcrB transmembrane domain"/>
    <property type="match status" value="2"/>
</dbReference>
<feature type="transmembrane region" description="Helical" evidence="1">
    <location>
        <begin position="909"/>
        <end position="930"/>
    </location>
</feature>
<protein>
    <recommendedName>
        <fullName evidence="3">SSD domain-containing protein</fullName>
    </recommendedName>
</protein>
<feature type="transmembrane region" description="Helical" evidence="1">
    <location>
        <begin position="391"/>
        <end position="415"/>
    </location>
</feature>
<evidence type="ECO:0000256" key="1">
    <source>
        <dbReference type="SAM" id="Phobius"/>
    </source>
</evidence>
<dbReference type="SUPFAM" id="SSF82693">
    <property type="entry name" value="Multidrug efflux transporter AcrB pore domain, PN1, PN2, PC1 and PC2 subdomains"/>
    <property type="match status" value="3"/>
</dbReference>
<keyword evidence="1" id="KW-1133">Transmembrane helix</keyword>
<gene>
    <name evidence="2" type="ORF">LCGC14_0255180</name>
</gene>
<name>A0A0F9WNX0_9ZZZZ</name>
<feature type="transmembrane region" description="Helical" evidence="1">
    <location>
        <begin position="462"/>
        <end position="488"/>
    </location>
</feature>
<feature type="transmembrane region" description="Helical" evidence="1">
    <location>
        <begin position="338"/>
        <end position="356"/>
    </location>
</feature>
<dbReference type="Gene3D" id="3.30.70.1430">
    <property type="entry name" value="Multidrug efflux transporter AcrB pore domain"/>
    <property type="match status" value="2"/>
</dbReference>
<organism evidence="2">
    <name type="scientific">marine sediment metagenome</name>
    <dbReference type="NCBI Taxonomy" id="412755"/>
    <lineage>
        <taxon>unclassified sequences</taxon>
        <taxon>metagenomes</taxon>
        <taxon>ecological metagenomes</taxon>
    </lineage>
</organism>
<dbReference type="GO" id="GO:0042910">
    <property type="term" value="F:xenobiotic transmembrane transporter activity"/>
    <property type="evidence" value="ECO:0007669"/>
    <property type="project" value="TreeGrafter"/>
</dbReference>
<dbReference type="EMBL" id="LAZR01000134">
    <property type="protein sequence ID" value="KKN87826.1"/>
    <property type="molecule type" value="Genomic_DNA"/>
</dbReference>
<dbReference type="Gene3D" id="3.30.2090.10">
    <property type="entry name" value="Multidrug efflux transporter AcrB TolC docking domain, DN and DC subdomains"/>
    <property type="match status" value="2"/>
</dbReference>
<proteinExistence type="predicted"/>
<dbReference type="Gene3D" id="3.30.70.1320">
    <property type="entry name" value="Multidrug efflux transporter AcrB pore domain like"/>
    <property type="match status" value="1"/>
</dbReference>
<dbReference type="InterPro" id="IPR001036">
    <property type="entry name" value="Acrflvin-R"/>
</dbReference>
<keyword evidence="1" id="KW-0472">Membrane</keyword>
<feature type="transmembrane region" description="Helical" evidence="1">
    <location>
        <begin position="524"/>
        <end position="542"/>
    </location>
</feature>
<dbReference type="Gene3D" id="1.20.1640.10">
    <property type="entry name" value="Multidrug efflux transporter AcrB transmembrane domain"/>
    <property type="match status" value="2"/>
</dbReference>
<dbReference type="PRINTS" id="PR00702">
    <property type="entry name" value="ACRIFLAVINRP"/>
</dbReference>